<evidence type="ECO:0000256" key="1">
    <source>
        <dbReference type="ARBA" id="ARBA00023015"/>
    </source>
</evidence>
<keyword evidence="3" id="KW-0804">Transcription</keyword>
<accession>A0ABP8UUN1</accession>
<dbReference type="PANTHER" id="PTHR43132:SF8">
    <property type="entry name" value="HTH-TYPE TRANSCRIPTIONAL REGULATOR KMTR"/>
    <property type="match status" value="1"/>
</dbReference>
<dbReference type="CDD" id="cd00090">
    <property type="entry name" value="HTH_ARSR"/>
    <property type="match status" value="1"/>
</dbReference>
<organism evidence="5 6">
    <name type="scientific">Actinoallomurus vinaceus</name>
    <dbReference type="NCBI Taxonomy" id="1080074"/>
    <lineage>
        <taxon>Bacteria</taxon>
        <taxon>Bacillati</taxon>
        <taxon>Actinomycetota</taxon>
        <taxon>Actinomycetes</taxon>
        <taxon>Streptosporangiales</taxon>
        <taxon>Thermomonosporaceae</taxon>
        <taxon>Actinoallomurus</taxon>
    </lineage>
</organism>
<dbReference type="InterPro" id="IPR036388">
    <property type="entry name" value="WH-like_DNA-bd_sf"/>
</dbReference>
<comment type="caution">
    <text evidence="5">The sequence shown here is derived from an EMBL/GenBank/DDBJ whole genome shotgun (WGS) entry which is preliminary data.</text>
</comment>
<keyword evidence="2" id="KW-0238">DNA-binding</keyword>
<feature type="domain" description="HTH arsR-type" evidence="4">
    <location>
        <begin position="241"/>
        <end position="336"/>
    </location>
</feature>
<dbReference type="Pfam" id="PF19361">
    <property type="entry name" value="DUF5937"/>
    <property type="match status" value="1"/>
</dbReference>
<dbReference type="PANTHER" id="PTHR43132">
    <property type="entry name" value="ARSENICAL RESISTANCE OPERON REPRESSOR ARSR-RELATED"/>
    <property type="match status" value="1"/>
</dbReference>
<evidence type="ECO:0000256" key="2">
    <source>
        <dbReference type="ARBA" id="ARBA00023125"/>
    </source>
</evidence>
<keyword evidence="6" id="KW-1185">Reference proteome</keyword>
<dbReference type="SUPFAM" id="SSF46785">
    <property type="entry name" value="Winged helix' DNA-binding domain"/>
    <property type="match status" value="1"/>
</dbReference>
<dbReference type="EMBL" id="BAABHK010000030">
    <property type="protein sequence ID" value="GAA4640021.1"/>
    <property type="molecule type" value="Genomic_DNA"/>
</dbReference>
<evidence type="ECO:0000313" key="5">
    <source>
        <dbReference type="EMBL" id="GAA4640021.1"/>
    </source>
</evidence>
<dbReference type="InterPro" id="IPR051011">
    <property type="entry name" value="Metal_resp_trans_reg"/>
</dbReference>
<reference evidence="6" key="1">
    <citation type="journal article" date="2019" name="Int. J. Syst. Evol. Microbiol.">
        <title>The Global Catalogue of Microorganisms (GCM) 10K type strain sequencing project: providing services to taxonomists for standard genome sequencing and annotation.</title>
        <authorList>
            <consortium name="The Broad Institute Genomics Platform"/>
            <consortium name="The Broad Institute Genome Sequencing Center for Infectious Disease"/>
            <person name="Wu L."/>
            <person name="Ma J."/>
        </authorList>
    </citation>
    <scope>NUCLEOTIDE SEQUENCE [LARGE SCALE GENOMIC DNA]</scope>
    <source>
        <strain evidence="6">JCM 17939</strain>
    </source>
</reference>
<evidence type="ECO:0000313" key="6">
    <source>
        <dbReference type="Proteomes" id="UP001501442"/>
    </source>
</evidence>
<protein>
    <submittedName>
        <fullName evidence="5">DUF5937 family protein</fullName>
    </submittedName>
</protein>
<keyword evidence="1" id="KW-0805">Transcription regulation</keyword>
<dbReference type="Pfam" id="PF01022">
    <property type="entry name" value="HTH_5"/>
    <property type="match status" value="1"/>
</dbReference>
<sequence>MIEFLFAPDDVARLRFAFSPLWELAHSLRVLADPSRRALHMPWVRAVRPRLRGLDLTPLRALVHADGYIPDFLTPPPETPLPDFAAELAMVRATPAHLVAEEILHVGRRSTGAVPFEEQRRAMAEQPERALAHVADLLGAYWEAAIEEHWPKIQALLETDVLRRSRALTERGAEGLFAGLHEAVRWHGDRLAVQRTWHYRGALAGRGLILVPSAFVWPSVSMMTPPYRPMLSYPAYGVGTLWETAPAAPPDALAALIGRRRAALLLALAGPASTTELARRLAVTPGAISQHLGVLRACGLVTGRRVGRRVLYARTAAGDALAEAGGAIDMDVTVRD</sequence>
<dbReference type="RefSeq" id="WP_345443656.1">
    <property type="nucleotide sequence ID" value="NZ_BAABHK010000030.1"/>
</dbReference>
<dbReference type="InterPro" id="IPR045981">
    <property type="entry name" value="DUF5937"/>
</dbReference>
<evidence type="ECO:0000259" key="4">
    <source>
        <dbReference type="PROSITE" id="PS50987"/>
    </source>
</evidence>
<proteinExistence type="predicted"/>
<dbReference type="Proteomes" id="UP001501442">
    <property type="component" value="Unassembled WGS sequence"/>
</dbReference>
<gene>
    <name evidence="5" type="ORF">GCM10023196_103900</name>
</gene>
<name>A0ABP8UUN1_9ACTN</name>
<dbReference type="InterPro" id="IPR001845">
    <property type="entry name" value="HTH_ArsR_DNA-bd_dom"/>
</dbReference>
<dbReference type="InterPro" id="IPR011991">
    <property type="entry name" value="ArsR-like_HTH"/>
</dbReference>
<dbReference type="Gene3D" id="1.10.10.10">
    <property type="entry name" value="Winged helix-like DNA-binding domain superfamily/Winged helix DNA-binding domain"/>
    <property type="match status" value="1"/>
</dbReference>
<evidence type="ECO:0000256" key="3">
    <source>
        <dbReference type="ARBA" id="ARBA00023163"/>
    </source>
</evidence>
<dbReference type="PROSITE" id="PS50987">
    <property type="entry name" value="HTH_ARSR_2"/>
    <property type="match status" value="1"/>
</dbReference>
<dbReference type="InterPro" id="IPR036390">
    <property type="entry name" value="WH_DNA-bd_sf"/>
</dbReference>
<dbReference type="SMART" id="SM00418">
    <property type="entry name" value="HTH_ARSR"/>
    <property type="match status" value="1"/>
</dbReference>